<organism evidence="2 3">
    <name type="scientific">Ataeniobius toweri</name>
    <dbReference type="NCBI Taxonomy" id="208326"/>
    <lineage>
        <taxon>Eukaryota</taxon>
        <taxon>Metazoa</taxon>
        <taxon>Chordata</taxon>
        <taxon>Craniata</taxon>
        <taxon>Vertebrata</taxon>
        <taxon>Euteleostomi</taxon>
        <taxon>Actinopterygii</taxon>
        <taxon>Neopterygii</taxon>
        <taxon>Teleostei</taxon>
        <taxon>Neoteleostei</taxon>
        <taxon>Acanthomorphata</taxon>
        <taxon>Ovalentaria</taxon>
        <taxon>Atherinomorphae</taxon>
        <taxon>Cyprinodontiformes</taxon>
        <taxon>Goodeidae</taxon>
        <taxon>Ataeniobius</taxon>
    </lineage>
</organism>
<feature type="compositionally biased region" description="Polar residues" evidence="1">
    <location>
        <begin position="128"/>
        <end position="140"/>
    </location>
</feature>
<keyword evidence="3" id="KW-1185">Reference proteome</keyword>
<reference evidence="2 3" key="1">
    <citation type="submission" date="2021-07" db="EMBL/GenBank/DDBJ databases">
        <authorList>
            <person name="Palmer J.M."/>
        </authorList>
    </citation>
    <scope>NUCLEOTIDE SEQUENCE [LARGE SCALE GENOMIC DNA]</scope>
    <source>
        <strain evidence="2 3">AT_MEX2019</strain>
        <tissue evidence="2">Muscle</tissue>
    </source>
</reference>
<protein>
    <submittedName>
        <fullName evidence="2">Uncharacterized protein</fullName>
    </submittedName>
</protein>
<evidence type="ECO:0000313" key="2">
    <source>
        <dbReference type="EMBL" id="MED6255385.1"/>
    </source>
</evidence>
<comment type="caution">
    <text evidence="2">The sequence shown here is derived from an EMBL/GenBank/DDBJ whole genome shotgun (WGS) entry which is preliminary data.</text>
</comment>
<sequence length="140" mass="15805">MFPVSPTSLLANFKQDFVKLSFNNSLHKCQKCRQVQTGSQKCFIKRTWARFRRQSWMWHGQAWHSKQYTPAWSKQIGKVDIGHGTGGNSETDGHGAGEPNEADYGLTVAGSGNRNMTGAKDQRKILHQNAQNTKQVRNKT</sequence>
<accession>A0ABU7C0R9</accession>
<name>A0ABU7C0R9_9TELE</name>
<evidence type="ECO:0000313" key="3">
    <source>
        <dbReference type="Proteomes" id="UP001345963"/>
    </source>
</evidence>
<proteinExistence type="predicted"/>
<gene>
    <name evidence="2" type="ORF">ATANTOWER_008949</name>
</gene>
<dbReference type="EMBL" id="JAHUTI010070923">
    <property type="protein sequence ID" value="MED6255385.1"/>
    <property type="molecule type" value="Genomic_DNA"/>
</dbReference>
<evidence type="ECO:0000256" key="1">
    <source>
        <dbReference type="SAM" id="MobiDB-lite"/>
    </source>
</evidence>
<feature type="region of interest" description="Disordered" evidence="1">
    <location>
        <begin position="79"/>
        <end position="140"/>
    </location>
</feature>
<dbReference type="Proteomes" id="UP001345963">
    <property type="component" value="Unassembled WGS sequence"/>
</dbReference>